<comment type="similarity">
    <text evidence="2 11">Belongs to the class-III pyridoxal-phosphate-dependent aminotransferase family.</text>
</comment>
<comment type="catalytic activity">
    <reaction evidence="10">
        <text>4-aminobutanoate + 2-oxoglutarate = succinate semialdehyde + L-glutamate</text>
        <dbReference type="Rhea" id="RHEA:23352"/>
        <dbReference type="ChEBI" id="CHEBI:16810"/>
        <dbReference type="ChEBI" id="CHEBI:29985"/>
        <dbReference type="ChEBI" id="CHEBI:57706"/>
        <dbReference type="ChEBI" id="CHEBI:59888"/>
        <dbReference type="EC" id="2.6.1.19"/>
    </reaction>
</comment>
<dbReference type="GO" id="GO:0034386">
    <property type="term" value="F:4-aminobutyrate:2-oxoglutarate transaminase activity"/>
    <property type="evidence" value="ECO:0007669"/>
    <property type="project" value="UniProtKB-EC"/>
</dbReference>
<dbReference type="InterPro" id="IPR005814">
    <property type="entry name" value="Aminotrans_3"/>
</dbReference>
<evidence type="ECO:0000256" key="9">
    <source>
        <dbReference type="ARBA" id="ARBA00031787"/>
    </source>
</evidence>
<dbReference type="PIRSF" id="PIRSF000521">
    <property type="entry name" value="Transaminase_4ab_Lys_Orn"/>
    <property type="match status" value="1"/>
</dbReference>
<name>A0A5C3F7T3_9BASI</name>
<dbReference type="Gene3D" id="3.90.1150.10">
    <property type="entry name" value="Aspartate Aminotransferase, domain 1"/>
    <property type="match status" value="1"/>
</dbReference>
<keyword evidence="6 12" id="KW-0808">Transferase</keyword>
<evidence type="ECO:0000256" key="11">
    <source>
        <dbReference type="RuleBase" id="RU003560"/>
    </source>
</evidence>
<evidence type="ECO:0000256" key="8">
    <source>
        <dbReference type="ARBA" id="ARBA00030204"/>
    </source>
</evidence>
<reference evidence="12 13" key="1">
    <citation type="submission" date="2018-03" db="EMBL/GenBank/DDBJ databases">
        <authorList>
            <person name="Guldener U."/>
        </authorList>
    </citation>
    <scope>NUCLEOTIDE SEQUENCE [LARGE SCALE GENOMIC DNA]</scope>
    <source>
        <strain evidence="12 13">DAOM196992</strain>
    </source>
</reference>
<evidence type="ECO:0000256" key="7">
    <source>
        <dbReference type="ARBA" id="ARBA00022898"/>
    </source>
</evidence>
<dbReference type="FunFam" id="3.40.640.10:FF:000073">
    <property type="entry name" value="Probable 4-aminobutyrate aminotransferase"/>
    <property type="match status" value="1"/>
</dbReference>
<dbReference type="Proteomes" id="UP000323386">
    <property type="component" value="Unassembled WGS sequence"/>
</dbReference>
<evidence type="ECO:0000313" key="13">
    <source>
        <dbReference type="Proteomes" id="UP000323386"/>
    </source>
</evidence>
<evidence type="ECO:0000256" key="3">
    <source>
        <dbReference type="ARBA" id="ARBA00012912"/>
    </source>
</evidence>
<keyword evidence="5 12" id="KW-0032">Aminotransferase</keyword>
<dbReference type="InterPro" id="IPR015421">
    <property type="entry name" value="PyrdxlP-dep_Trfase_major"/>
</dbReference>
<dbReference type="Pfam" id="PF00202">
    <property type="entry name" value="Aminotran_3"/>
    <property type="match status" value="1"/>
</dbReference>
<dbReference type="CDD" id="cd00610">
    <property type="entry name" value="OAT_like"/>
    <property type="match status" value="1"/>
</dbReference>
<evidence type="ECO:0000256" key="2">
    <source>
        <dbReference type="ARBA" id="ARBA00008954"/>
    </source>
</evidence>
<dbReference type="EMBL" id="OOIP01000016">
    <property type="protein sequence ID" value="SPO39777.1"/>
    <property type="molecule type" value="Genomic_DNA"/>
</dbReference>
<keyword evidence="13" id="KW-1185">Reference proteome</keyword>
<dbReference type="PANTHER" id="PTHR43206">
    <property type="entry name" value="AMINOTRANSFERASE"/>
    <property type="match status" value="1"/>
</dbReference>
<sequence>MASRLARSVASGSASKRLCRDAAARRSLATAAASTAAYGSSSSMSSIFPTEPAMPTVLTSSIPGPQSKQASERIGTFQDNRAHGFVTDYQKSIGNWIVDADGNVLLDMFAQIASIAIGYNNPDLIALARTDEFITATMNRPALGSFPPTTWTEWVDTGLGTVKPRGLQQVFTAMCGSCANENAFKAAFMSYRARERGEQASFTPDELASCMRNQAPGSPDLSILSFSQAFHGRLFGSLSATRSKAIHKVDIPSFNWPSVPWPAVRYPLSEHARENADAERASLAMVEEAIVDSRKPGSPYGAVAALIVEPIQSEGGDNHASPSFFRGLRDVTKRHGVYMIVDEVQTGVGATGSFWAHDKWQLDTPADFVTFSKKMQAAGFYHNLDTRPTMAYRNYNTWMGDPTRTLQARQIIQTIRTHGLVEKTASVGSHIFRSLTSLFETAAGRGKVENLRGEDAGTFIAFDCTTPEVRDRLVMEMRREGVHLGGCGERAIRLRPMLVFEQGHADLFLEKMERVLKKL</sequence>
<evidence type="ECO:0000256" key="4">
    <source>
        <dbReference type="ARBA" id="ARBA00018543"/>
    </source>
</evidence>
<gene>
    <name evidence="12" type="ORF">PSFLO_05258</name>
</gene>
<evidence type="ECO:0000256" key="5">
    <source>
        <dbReference type="ARBA" id="ARBA00022576"/>
    </source>
</evidence>
<keyword evidence="7 11" id="KW-0663">Pyridoxal phosphate</keyword>
<dbReference type="PANTHER" id="PTHR43206:SF1">
    <property type="entry name" value="4-AMINOBUTYRATE AMINOTRANSFERASE, MITOCHONDRIAL"/>
    <property type="match status" value="1"/>
</dbReference>
<dbReference type="InterPro" id="IPR015424">
    <property type="entry name" value="PyrdxlP-dep_Trfase"/>
</dbReference>
<organism evidence="12 13">
    <name type="scientific">Pseudozyma flocculosa</name>
    <dbReference type="NCBI Taxonomy" id="84751"/>
    <lineage>
        <taxon>Eukaryota</taxon>
        <taxon>Fungi</taxon>
        <taxon>Dikarya</taxon>
        <taxon>Basidiomycota</taxon>
        <taxon>Ustilaginomycotina</taxon>
        <taxon>Ustilaginomycetes</taxon>
        <taxon>Ustilaginales</taxon>
        <taxon>Ustilaginaceae</taxon>
        <taxon>Pseudozyma</taxon>
    </lineage>
</organism>
<dbReference type="NCBIfam" id="TIGR00699">
    <property type="entry name" value="GABAtrns_euk"/>
    <property type="match status" value="1"/>
</dbReference>
<comment type="cofactor">
    <cofactor evidence="1">
        <name>pyridoxal 5'-phosphate</name>
        <dbReference type="ChEBI" id="CHEBI:597326"/>
    </cofactor>
</comment>
<dbReference type="GO" id="GO:0030170">
    <property type="term" value="F:pyridoxal phosphate binding"/>
    <property type="evidence" value="ECO:0007669"/>
    <property type="project" value="InterPro"/>
</dbReference>
<evidence type="ECO:0000313" key="12">
    <source>
        <dbReference type="EMBL" id="SPO39777.1"/>
    </source>
</evidence>
<dbReference type="PROSITE" id="PS00600">
    <property type="entry name" value="AA_TRANSFER_CLASS_3"/>
    <property type="match status" value="1"/>
</dbReference>
<dbReference type="Gene3D" id="3.40.640.10">
    <property type="entry name" value="Type I PLP-dependent aspartate aminotransferase-like (Major domain)"/>
    <property type="match status" value="1"/>
</dbReference>
<dbReference type="AlphaFoldDB" id="A0A5C3F7T3"/>
<dbReference type="SUPFAM" id="SSF53383">
    <property type="entry name" value="PLP-dependent transferases"/>
    <property type="match status" value="1"/>
</dbReference>
<evidence type="ECO:0000256" key="10">
    <source>
        <dbReference type="ARBA" id="ARBA00048021"/>
    </source>
</evidence>
<accession>A0A5C3F7T3</accession>
<dbReference type="GO" id="GO:0005739">
    <property type="term" value="C:mitochondrion"/>
    <property type="evidence" value="ECO:0007669"/>
    <property type="project" value="TreeGrafter"/>
</dbReference>
<proteinExistence type="inferred from homology"/>
<evidence type="ECO:0000256" key="6">
    <source>
        <dbReference type="ARBA" id="ARBA00022679"/>
    </source>
</evidence>
<dbReference type="InterPro" id="IPR049704">
    <property type="entry name" value="Aminotrans_3_PPA_site"/>
</dbReference>
<evidence type="ECO:0000256" key="1">
    <source>
        <dbReference type="ARBA" id="ARBA00001933"/>
    </source>
</evidence>
<dbReference type="InterPro" id="IPR004631">
    <property type="entry name" value="4NH2But_aminotransferase_euk"/>
</dbReference>
<dbReference type="OrthoDB" id="10260828at2759"/>
<dbReference type="GO" id="GO:0009450">
    <property type="term" value="P:gamma-aminobutyric acid catabolic process"/>
    <property type="evidence" value="ECO:0007669"/>
    <property type="project" value="TreeGrafter"/>
</dbReference>
<dbReference type="InterPro" id="IPR015422">
    <property type="entry name" value="PyrdxlP-dep_Trfase_small"/>
</dbReference>
<dbReference type="EC" id="2.6.1.19" evidence="3"/>
<protein>
    <recommendedName>
        <fullName evidence="4">4-aminobutyrate aminotransferase</fullName>
        <ecNumber evidence="3">2.6.1.19</ecNumber>
    </recommendedName>
    <alternativeName>
        <fullName evidence="9">GABA aminotransferase</fullName>
    </alternativeName>
    <alternativeName>
        <fullName evidence="8">Gamma-amino-N-butyrate transaminase</fullName>
    </alternativeName>
</protein>